<keyword evidence="5 8" id="KW-0460">Magnesium</keyword>
<evidence type="ECO:0000256" key="6">
    <source>
        <dbReference type="ARBA" id="ARBA00023134"/>
    </source>
</evidence>
<dbReference type="GO" id="GO:0061603">
    <property type="term" value="F:molybdenum cofactor guanylyltransferase activity"/>
    <property type="evidence" value="ECO:0007669"/>
    <property type="project" value="UniProtKB-EC"/>
</dbReference>
<dbReference type="GO" id="GO:0046872">
    <property type="term" value="F:metal ion binding"/>
    <property type="evidence" value="ECO:0007669"/>
    <property type="project" value="UniProtKB-KW"/>
</dbReference>
<comment type="similarity">
    <text evidence="8">Belongs to the MobA family.</text>
</comment>
<comment type="cofactor">
    <cofactor evidence="8">
        <name>Mg(2+)</name>
        <dbReference type="ChEBI" id="CHEBI:18420"/>
    </cofactor>
</comment>
<reference evidence="10 11" key="1">
    <citation type="submission" date="2019-07" db="EMBL/GenBank/DDBJ databases">
        <title>The draft genome sequence of Aquimarina algiphila M91.</title>
        <authorList>
            <person name="Meng X."/>
        </authorList>
    </citation>
    <scope>NUCLEOTIDE SEQUENCE [LARGE SCALE GENOMIC DNA]</scope>
    <source>
        <strain evidence="10 11">M91</strain>
    </source>
</reference>
<comment type="caution">
    <text evidence="10">The sequence shown here is derived from an EMBL/GenBank/DDBJ whole genome shotgun (WGS) entry which is preliminary data.</text>
</comment>
<keyword evidence="10" id="KW-0548">Nucleotidyltransferase</keyword>
<feature type="binding site" evidence="8">
    <location>
        <position position="97"/>
    </location>
    <ligand>
        <name>Mg(2+)</name>
        <dbReference type="ChEBI" id="CHEBI:18420"/>
    </ligand>
</feature>
<evidence type="ECO:0000256" key="8">
    <source>
        <dbReference type="HAMAP-Rule" id="MF_00316"/>
    </source>
</evidence>
<dbReference type="GO" id="GO:0006777">
    <property type="term" value="P:Mo-molybdopterin cofactor biosynthetic process"/>
    <property type="evidence" value="ECO:0007669"/>
    <property type="project" value="UniProtKB-KW"/>
</dbReference>
<accession>A0A554VJK2</accession>
<evidence type="ECO:0000256" key="4">
    <source>
        <dbReference type="ARBA" id="ARBA00022741"/>
    </source>
</evidence>
<evidence type="ECO:0000256" key="3">
    <source>
        <dbReference type="ARBA" id="ARBA00022723"/>
    </source>
</evidence>
<sequence>MNKEKDITGIILAGGKSSRMGREKGLILLQNKPFIQHIIDAVQPLVTELIIVSSNPDYDTFNIKRIEDIVPESGPIAGIHAGLLHSKTKNNLVISCDVPLINTGVLQQLLEYRTENYDIVQFESKGKTIPLIALYKKQCAEKCFELLKNGERRLRKLVLAMRTKTITVSEKEEALVINLNTIEDLKTITDAIDY</sequence>
<protein>
    <recommendedName>
        <fullName evidence="8">Probable molybdenum cofactor guanylyltransferase</fullName>
        <shortName evidence="8">MoCo guanylyltransferase</shortName>
        <ecNumber evidence="8">2.7.7.77</ecNumber>
    </recommendedName>
    <alternativeName>
        <fullName evidence="8">GTP:molybdopterin guanylyltransferase</fullName>
    </alternativeName>
    <alternativeName>
        <fullName evidence="8">Mo-MPT guanylyltransferase</fullName>
    </alternativeName>
    <alternativeName>
        <fullName evidence="8">Molybdopterin guanylyltransferase</fullName>
    </alternativeName>
    <alternativeName>
        <fullName evidence="8">Molybdopterin-guanine dinucleotide synthase</fullName>
        <shortName evidence="8">MGD synthase</shortName>
    </alternativeName>
</protein>
<dbReference type="HAMAP" id="MF_00316">
    <property type="entry name" value="MobA"/>
    <property type="match status" value="1"/>
</dbReference>
<keyword evidence="1 8" id="KW-0963">Cytoplasm</keyword>
<comment type="caution">
    <text evidence="8">Lacks conserved residue(s) required for the propagation of feature annotation.</text>
</comment>
<gene>
    <name evidence="8" type="primary">mobA</name>
    <name evidence="10" type="ORF">FOF46_13595</name>
</gene>
<evidence type="ECO:0000256" key="1">
    <source>
        <dbReference type="ARBA" id="ARBA00022490"/>
    </source>
</evidence>
<organism evidence="10 11">
    <name type="scientific">Aquimarina algiphila</name>
    <dbReference type="NCBI Taxonomy" id="2047982"/>
    <lineage>
        <taxon>Bacteria</taxon>
        <taxon>Pseudomonadati</taxon>
        <taxon>Bacteroidota</taxon>
        <taxon>Flavobacteriia</taxon>
        <taxon>Flavobacteriales</taxon>
        <taxon>Flavobacteriaceae</taxon>
        <taxon>Aquimarina</taxon>
    </lineage>
</organism>
<comment type="catalytic activity">
    <reaction evidence="8">
        <text>Mo-molybdopterin + GTP + H(+) = Mo-molybdopterin guanine dinucleotide + diphosphate</text>
        <dbReference type="Rhea" id="RHEA:34243"/>
        <dbReference type="ChEBI" id="CHEBI:15378"/>
        <dbReference type="ChEBI" id="CHEBI:33019"/>
        <dbReference type="ChEBI" id="CHEBI:37565"/>
        <dbReference type="ChEBI" id="CHEBI:71302"/>
        <dbReference type="ChEBI" id="CHEBI:71310"/>
        <dbReference type="EC" id="2.7.7.77"/>
    </reaction>
</comment>
<feature type="binding site" evidence="8">
    <location>
        <position position="24"/>
    </location>
    <ligand>
        <name>GTP</name>
        <dbReference type="ChEBI" id="CHEBI:37565"/>
    </ligand>
</feature>
<name>A0A554VJK2_9FLAO</name>
<dbReference type="InterPro" id="IPR025877">
    <property type="entry name" value="MobA-like_NTP_Trfase"/>
</dbReference>
<dbReference type="OrthoDB" id="9788394at2"/>
<dbReference type="GO" id="GO:0005525">
    <property type="term" value="F:GTP binding"/>
    <property type="evidence" value="ECO:0007669"/>
    <property type="project" value="UniProtKB-UniRule"/>
</dbReference>
<dbReference type="CDD" id="cd02503">
    <property type="entry name" value="MobA"/>
    <property type="match status" value="1"/>
</dbReference>
<feature type="binding site" evidence="8">
    <location>
        <position position="97"/>
    </location>
    <ligand>
        <name>GTP</name>
        <dbReference type="ChEBI" id="CHEBI:37565"/>
    </ligand>
</feature>
<keyword evidence="2 8" id="KW-0808">Transferase</keyword>
<dbReference type="SUPFAM" id="SSF53448">
    <property type="entry name" value="Nucleotide-diphospho-sugar transferases"/>
    <property type="match status" value="1"/>
</dbReference>
<feature type="binding site" evidence="8">
    <location>
        <position position="68"/>
    </location>
    <ligand>
        <name>GTP</name>
        <dbReference type="ChEBI" id="CHEBI:37565"/>
    </ligand>
</feature>
<comment type="subcellular location">
    <subcellularLocation>
        <location evidence="8">Cytoplasm</location>
    </subcellularLocation>
</comment>
<dbReference type="InterPro" id="IPR029044">
    <property type="entry name" value="Nucleotide-diphossugar_trans"/>
</dbReference>
<evidence type="ECO:0000256" key="7">
    <source>
        <dbReference type="ARBA" id="ARBA00023150"/>
    </source>
</evidence>
<comment type="function">
    <text evidence="8">Transfers a GMP moiety from GTP to Mo-molybdopterin (Mo-MPT) cofactor (Moco or molybdenum cofactor) to form Mo-molybdopterin guanine dinucleotide (Mo-MGD) cofactor.</text>
</comment>
<evidence type="ECO:0000256" key="2">
    <source>
        <dbReference type="ARBA" id="ARBA00022679"/>
    </source>
</evidence>
<dbReference type="EC" id="2.7.7.77" evidence="8"/>
<evidence type="ECO:0000313" key="10">
    <source>
        <dbReference type="EMBL" id="TSE08087.1"/>
    </source>
</evidence>
<keyword evidence="7 8" id="KW-0501">Molybdenum cofactor biosynthesis</keyword>
<evidence type="ECO:0000259" key="9">
    <source>
        <dbReference type="Pfam" id="PF12804"/>
    </source>
</evidence>
<dbReference type="EMBL" id="VLNR01000026">
    <property type="protein sequence ID" value="TSE08087.1"/>
    <property type="molecule type" value="Genomic_DNA"/>
</dbReference>
<dbReference type="Pfam" id="PF12804">
    <property type="entry name" value="NTP_transf_3"/>
    <property type="match status" value="1"/>
</dbReference>
<evidence type="ECO:0000313" key="11">
    <source>
        <dbReference type="Proteomes" id="UP000318833"/>
    </source>
</evidence>
<dbReference type="RefSeq" id="WP_143916794.1">
    <property type="nucleotide sequence ID" value="NZ_CANLVC010000004.1"/>
</dbReference>
<dbReference type="Proteomes" id="UP000318833">
    <property type="component" value="Unassembled WGS sequence"/>
</dbReference>
<dbReference type="PANTHER" id="PTHR19136:SF81">
    <property type="entry name" value="MOLYBDENUM COFACTOR GUANYLYLTRANSFERASE"/>
    <property type="match status" value="1"/>
</dbReference>
<dbReference type="AlphaFoldDB" id="A0A554VJK2"/>
<keyword evidence="3 8" id="KW-0479">Metal-binding</keyword>
<feature type="domain" description="MobA-like NTP transferase" evidence="9">
    <location>
        <begin position="9"/>
        <end position="158"/>
    </location>
</feature>
<keyword evidence="6 8" id="KW-0342">GTP-binding</keyword>
<comment type="domain">
    <text evidence="8">The N-terminal domain determines nucleotide recognition and specific binding, while the C-terminal domain determines the specific binding to the target protein.</text>
</comment>
<proteinExistence type="inferred from homology"/>
<feature type="binding site" evidence="8">
    <location>
        <begin position="12"/>
        <end position="14"/>
    </location>
    <ligand>
        <name>GTP</name>
        <dbReference type="ChEBI" id="CHEBI:37565"/>
    </ligand>
</feature>
<dbReference type="InterPro" id="IPR013482">
    <property type="entry name" value="Molybde_CF_guanTrfase"/>
</dbReference>
<dbReference type="PANTHER" id="PTHR19136">
    <property type="entry name" value="MOLYBDENUM COFACTOR GUANYLYLTRANSFERASE"/>
    <property type="match status" value="1"/>
</dbReference>
<keyword evidence="4 8" id="KW-0547">Nucleotide-binding</keyword>
<evidence type="ECO:0000256" key="5">
    <source>
        <dbReference type="ARBA" id="ARBA00022842"/>
    </source>
</evidence>
<dbReference type="GO" id="GO:0005737">
    <property type="term" value="C:cytoplasm"/>
    <property type="evidence" value="ECO:0007669"/>
    <property type="project" value="UniProtKB-SubCell"/>
</dbReference>
<keyword evidence="11" id="KW-1185">Reference proteome</keyword>
<dbReference type="Gene3D" id="3.90.550.10">
    <property type="entry name" value="Spore Coat Polysaccharide Biosynthesis Protein SpsA, Chain A"/>
    <property type="match status" value="1"/>
</dbReference>